<evidence type="ECO:0000313" key="1">
    <source>
        <dbReference type="EMBL" id="JAD99182.1"/>
    </source>
</evidence>
<name>A0A0A9ET44_ARUDO</name>
<reference evidence="1" key="2">
    <citation type="journal article" date="2015" name="Data Brief">
        <title>Shoot transcriptome of the giant reed, Arundo donax.</title>
        <authorList>
            <person name="Barrero R.A."/>
            <person name="Guerrero F.D."/>
            <person name="Moolhuijzen P."/>
            <person name="Goolsby J.A."/>
            <person name="Tidwell J."/>
            <person name="Bellgard S.E."/>
            <person name="Bellgard M.I."/>
        </authorList>
    </citation>
    <scope>NUCLEOTIDE SEQUENCE</scope>
    <source>
        <tissue evidence="1">Shoot tissue taken approximately 20 cm above the soil surface</tissue>
    </source>
</reference>
<proteinExistence type="predicted"/>
<reference evidence="1" key="1">
    <citation type="submission" date="2014-09" db="EMBL/GenBank/DDBJ databases">
        <authorList>
            <person name="Magalhaes I.L.F."/>
            <person name="Oliveira U."/>
            <person name="Santos F.R."/>
            <person name="Vidigal T.H.D.A."/>
            <person name="Brescovit A.D."/>
            <person name="Santos A.J."/>
        </authorList>
    </citation>
    <scope>NUCLEOTIDE SEQUENCE</scope>
    <source>
        <tissue evidence="1">Shoot tissue taken approximately 20 cm above the soil surface</tissue>
    </source>
</reference>
<protein>
    <submittedName>
        <fullName evidence="1">Uncharacterized protein</fullName>
    </submittedName>
</protein>
<organism evidence="1">
    <name type="scientific">Arundo donax</name>
    <name type="common">Giant reed</name>
    <name type="synonym">Donax arundinaceus</name>
    <dbReference type="NCBI Taxonomy" id="35708"/>
    <lineage>
        <taxon>Eukaryota</taxon>
        <taxon>Viridiplantae</taxon>
        <taxon>Streptophyta</taxon>
        <taxon>Embryophyta</taxon>
        <taxon>Tracheophyta</taxon>
        <taxon>Spermatophyta</taxon>
        <taxon>Magnoliopsida</taxon>
        <taxon>Liliopsida</taxon>
        <taxon>Poales</taxon>
        <taxon>Poaceae</taxon>
        <taxon>PACMAD clade</taxon>
        <taxon>Arundinoideae</taxon>
        <taxon>Arundineae</taxon>
        <taxon>Arundo</taxon>
    </lineage>
</organism>
<dbReference type="EMBL" id="GBRH01198713">
    <property type="protein sequence ID" value="JAD99182.1"/>
    <property type="molecule type" value="Transcribed_RNA"/>
</dbReference>
<dbReference type="AlphaFoldDB" id="A0A0A9ET44"/>
<accession>A0A0A9ET44</accession>
<sequence>MSTPMSFLSRACLFIPTRLSSRHVEPPSSCSPFQGFSSLLKSCLCLLLL</sequence>